<sequence>MSNFQWLGPSKISELPILAVWAGIFYSPYIHILHDAQTRLSSYNSLISNYKFNRFSLDKTSIAEGQLETYIQQAIEQINFVIGDPVTNEQEIGNEDFIGSSIYTYRWKDFATTLKMEFPDLHMSKAPTYELHEFIATTQPFNPILLPNPTEYDVHVYRTPTWFHQNSFIYDGFQQNRTKYFEVPIQTTKISLTSIVANTG</sequence>
<dbReference type="AlphaFoldDB" id="A0A5C3LVY8"/>
<gene>
    <name evidence="2" type="ORF">BDQ12DRAFT_668021</name>
</gene>
<organism evidence="2 3">
    <name type="scientific">Crucibulum laeve</name>
    <dbReference type="NCBI Taxonomy" id="68775"/>
    <lineage>
        <taxon>Eukaryota</taxon>
        <taxon>Fungi</taxon>
        <taxon>Dikarya</taxon>
        <taxon>Basidiomycota</taxon>
        <taxon>Agaricomycotina</taxon>
        <taxon>Agaricomycetes</taxon>
        <taxon>Agaricomycetidae</taxon>
        <taxon>Agaricales</taxon>
        <taxon>Agaricineae</taxon>
        <taxon>Nidulariaceae</taxon>
        <taxon>Crucibulum</taxon>
    </lineage>
</organism>
<dbReference type="InterPro" id="IPR055235">
    <property type="entry name" value="ASD1_cat"/>
</dbReference>
<dbReference type="STRING" id="68775.A0A5C3LVY8"/>
<evidence type="ECO:0000259" key="1">
    <source>
        <dbReference type="Pfam" id="PF22848"/>
    </source>
</evidence>
<dbReference type="Pfam" id="PF22848">
    <property type="entry name" value="ASD1_dom"/>
    <property type="match status" value="1"/>
</dbReference>
<dbReference type="EMBL" id="ML213616">
    <property type="protein sequence ID" value="TFK36078.1"/>
    <property type="molecule type" value="Genomic_DNA"/>
</dbReference>
<name>A0A5C3LVY8_9AGAR</name>
<proteinExistence type="predicted"/>
<feature type="domain" description="Alpha-L-arabinofuranosidase 1 catalytic" evidence="1">
    <location>
        <begin position="91"/>
        <end position="172"/>
    </location>
</feature>
<evidence type="ECO:0000313" key="2">
    <source>
        <dbReference type="EMBL" id="TFK36078.1"/>
    </source>
</evidence>
<keyword evidence="3" id="KW-1185">Reference proteome</keyword>
<dbReference type="OrthoDB" id="406864at2759"/>
<accession>A0A5C3LVY8</accession>
<protein>
    <recommendedName>
        <fullName evidence="1">Alpha-L-arabinofuranosidase 1 catalytic domain-containing protein</fullName>
    </recommendedName>
</protein>
<evidence type="ECO:0000313" key="3">
    <source>
        <dbReference type="Proteomes" id="UP000308652"/>
    </source>
</evidence>
<reference evidence="2 3" key="1">
    <citation type="journal article" date="2019" name="Nat. Ecol. Evol.">
        <title>Megaphylogeny resolves global patterns of mushroom evolution.</title>
        <authorList>
            <person name="Varga T."/>
            <person name="Krizsan K."/>
            <person name="Foldi C."/>
            <person name="Dima B."/>
            <person name="Sanchez-Garcia M."/>
            <person name="Sanchez-Ramirez S."/>
            <person name="Szollosi G.J."/>
            <person name="Szarkandi J.G."/>
            <person name="Papp V."/>
            <person name="Albert L."/>
            <person name="Andreopoulos W."/>
            <person name="Angelini C."/>
            <person name="Antonin V."/>
            <person name="Barry K.W."/>
            <person name="Bougher N.L."/>
            <person name="Buchanan P."/>
            <person name="Buyck B."/>
            <person name="Bense V."/>
            <person name="Catcheside P."/>
            <person name="Chovatia M."/>
            <person name="Cooper J."/>
            <person name="Damon W."/>
            <person name="Desjardin D."/>
            <person name="Finy P."/>
            <person name="Geml J."/>
            <person name="Haridas S."/>
            <person name="Hughes K."/>
            <person name="Justo A."/>
            <person name="Karasinski D."/>
            <person name="Kautmanova I."/>
            <person name="Kiss B."/>
            <person name="Kocsube S."/>
            <person name="Kotiranta H."/>
            <person name="LaButti K.M."/>
            <person name="Lechner B.E."/>
            <person name="Liimatainen K."/>
            <person name="Lipzen A."/>
            <person name="Lukacs Z."/>
            <person name="Mihaltcheva S."/>
            <person name="Morgado L.N."/>
            <person name="Niskanen T."/>
            <person name="Noordeloos M.E."/>
            <person name="Ohm R.A."/>
            <person name="Ortiz-Santana B."/>
            <person name="Ovrebo C."/>
            <person name="Racz N."/>
            <person name="Riley R."/>
            <person name="Savchenko A."/>
            <person name="Shiryaev A."/>
            <person name="Soop K."/>
            <person name="Spirin V."/>
            <person name="Szebenyi C."/>
            <person name="Tomsovsky M."/>
            <person name="Tulloss R.E."/>
            <person name="Uehling J."/>
            <person name="Grigoriev I.V."/>
            <person name="Vagvolgyi C."/>
            <person name="Papp T."/>
            <person name="Martin F.M."/>
            <person name="Miettinen O."/>
            <person name="Hibbett D.S."/>
            <person name="Nagy L.G."/>
        </authorList>
    </citation>
    <scope>NUCLEOTIDE SEQUENCE [LARGE SCALE GENOMIC DNA]</scope>
    <source>
        <strain evidence="2 3">CBS 166.37</strain>
    </source>
</reference>
<dbReference type="Proteomes" id="UP000308652">
    <property type="component" value="Unassembled WGS sequence"/>
</dbReference>